<dbReference type="RefSeq" id="WP_169666331.1">
    <property type="nucleotide sequence ID" value="NZ_CP076132.1"/>
</dbReference>
<evidence type="ECO:0008006" key="3">
    <source>
        <dbReference type="Google" id="ProtNLM"/>
    </source>
</evidence>
<dbReference type="Gene3D" id="2.40.160.20">
    <property type="match status" value="1"/>
</dbReference>
<sequence>MNTIKKYYLMLLMLFIGITTYAQEDNLIGVTYSMGTPSTGMSDFVSGTSFQGGNIEYRKFLNDNWSVGMSFGLNTFNQSNGYQTYYGKQGAISGQEYRDFDMMTTYATAHYYFGERGGIRPYVGLGIGASGQYFSSQVGSVLVTDQYWAFSMAPEVGILAPLGDSGISFLSNVKYNYSVGGSGYDSMGMWQFNIGIAFGF</sequence>
<accession>A0AAX1N7A2</accession>
<protein>
    <recommendedName>
        <fullName evidence="3">Outer membrane protein beta-barrel domain-containing protein</fullName>
    </recommendedName>
</protein>
<proteinExistence type="predicted"/>
<keyword evidence="2" id="KW-1185">Reference proteome</keyword>
<dbReference type="AlphaFoldDB" id="A0AAX1N7A2"/>
<evidence type="ECO:0000313" key="1">
    <source>
        <dbReference type="EMBL" id="QWG01897.1"/>
    </source>
</evidence>
<organism evidence="1 2">
    <name type="scientific">Flammeovirga yaeyamensis</name>
    <dbReference type="NCBI Taxonomy" id="367791"/>
    <lineage>
        <taxon>Bacteria</taxon>
        <taxon>Pseudomonadati</taxon>
        <taxon>Bacteroidota</taxon>
        <taxon>Cytophagia</taxon>
        <taxon>Cytophagales</taxon>
        <taxon>Flammeovirgaceae</taxon>
        <taxon>Flammeovirga</taxon>
    </lineage>
</organism>
<dbReference type="EMBL" id="CP076132">
    <property type="protein sequence ID" value="QWG01897.1"/>
    <property type="molecule type" value="Genomic_DNA"/>
</dbReference>
<dbReference type="KEGG" id="fya:KMW28_20045"/>
<name>A0AAX1N7A2_9BACT</name>
<dbReference type="Proteomes" id="UP000678679">
    <property type="component" value="Chromosome 1"/>
</dbReference>
<gene>
    <name evidence="1" type="ORF">KMW28_20045</name>
</gene>
<reference evidence="1 2" key="1">
    <citation type="submission" date="2021-05" db="EMBL/GenBank/DDBJ databases">
        <title>Comparative genomic studies on the polysaccharide-degrading batcterial strains of the Flammeovirga genus.</title>
        <authorList>
            <person name="Zewei F."/>
            <person name="Zheng Z."/>
            <person name="Yu L."/>
            <person name="Ruyue G."/>
            <person name="Yanhong M."/>
            <person name="Yuanyuan C."/>
            <person name="Jingyan G."/>
            <person name="Wenjun H."/>
        </authorList>
    </citation>
    <scope>NUCLEOTIDE SEQUENCE [LARGE SCALE GENOMIC DNA]</scope>
    <source>
        <strain evidence="1 2">NBRC:100898</strain>
    </source>
</reference>
<evidence type="ECO:0000313" key="2">
    <source>
        <dbReference type="Proteomes" id="UP000678679"/>
    </source>
</evidence>